<evidence type="ECO:0000256" key="1">
    <source>
        <dbReference type="SAM" id="MobiDB-lite"/>
    </source>
</evidence>
<accession>G2YGM4</accession>
<proteinExistence type="predicted"/>
<dbReference type="EMBL" id="FQ790330">
    <property type="protein sequence ID" value="CCD50922.1"/>
    <property type="molecule type" value="Genomic_DNA"/>
</dbReference>
<dbReference type="Proteomes" id="UP000008177">
    <property type="component" value="Unplaced contigs"/>
</dbReference>
<evidence type="ECO:0000313" key="2">
    <source>
        <dbReference type="EMBL" id="CCD50922.1"/>
    </source>
</evidence>
<gene>
    <name evidence="2" type="ORF">BofuT4_uP087010.1</name>
</gene>
<name>G2YGM4_BOTF4</name>
<evidence type="ECO:0000313" key="3">
    <source>
        <dbReference type="Proteomes" id="UP000008177"/>
    </source>
</evidence>
<dbReference type="InParanoid" id="G2YGM4"/>
<dbReference type="HOGENOM" id="CLU_2573619_0_0_1"/>
<organism evidence="2 3">
    <name type="scientific">Botryotinia fuckeliana (strain T4)</name>
    <name type="common">Noble rot fungus</name>
    <name type="synonym">Botrytis cinerea</name>
    <dbReference type="NCBI Taxonomy" id="999810"/>
    <lineage>
        <taxon>Eukaryota</taxon>
        <taxon>Fungi</taxon>
        <taxon>Dikarya</taxon>
        <taxon>Ascomycota</taxon>
        <taxon>Pezizomycotina</taxon>
        <taxon>Leotiomycetes</taxon>
        <taxon>Helotiales</taxon>
        <taxon>Sclerotiniaceae</taxon>
        <taxon>Botrytis</taxon>
    </lineage>
</organism>
<protein>
    <submittedName>
        <fullName evidence="2">Uncharacterized protein</fullName>
    </submittedName>
</protein>
<dbReference type="STRING" id="999810.G2YGM4"/>
<sequence length="81" mass="8786">MGKKKSQLMHGLVVGHVSASASSMSDLQSRSCGPYFTVEEAARIKGVSSPTLTEMPEFEELEFGGDSEHHLSQPRHVSLGR</sequence>
<feature type="region of interest" description="Disordered" evidence="1">
    <location>
        <begin position="61"/>
        <end position="81"/>
    </location>
</feature>
<reference evidence="3" key="1">
    <citation type="journal article" date="2011" name="PLoS Genet.">
        <title>Genomic analysis of the necrotrophic fungal pathogens Sclerotinia sclerotiorum and Botrytis cinerea.</title>
        <authorList>
            <person name="Amselem J."/>
            <person name="Cuomo C.A."/>
            <person name="van Kan J.A."/>
            <person name="Viaud M."/>
            <person name="Benito E.P."/>
            <person name="Couloux A."/>
            <person name="Coutinho P.M."/>
            <person name="de Vries R.P."/>
            <person name="Dyer P.S."/>
            <person name="Fillinger S."/>
            <person name="Fournier E."/>
            <person name="Gout L."/>
            <person name="Hahn M."/>
            <person name="Kohn L."/>
            <person name="Lapalu N."/>
            <person name="Plummer K.M."/>
            <person name="Pradier J.M."/>
            <person name="Quevillon E."/>
            <person name="Sharon A."/>
            <person name="Simon A."/>
            <person name="ten Have A."/>
            <person name="Tudzynski B."/>
            <person name="Tudzynski P."/>
            <person name="Wincker P."/>
            <person name="Andrew M."/>
            <person name="Anthouard V."/>
            <person name="Beever R.E."/>
            <person name="Beffa R."/>
            <person name="Benoit I."/>
            <person name="Bouzid O."/>
            <person name="Brault B."/>
            <person name="Chen Z."/>
            <person name="Choquer M."/>
            <person name="Collemare J."/>
            <person name="Cotton P."/>
            <person name="Danchin E.G."/>
            <person name="Da Silva C."/>
            <person name="Gautier A."/>
            <person name="Giraud C."/>
            <person name="Giraud T."/>
            <person name="Gonzalez C."/>
            <person name="Grossetete S."/>
            <person name="Guldener U."/>
            <person name="Henrissat B."/>
            <person name="Howlett B.J."/>
            <person name="Kodira C."/>
            <person name="Kretschmer M."/>
            <person name="Lappartient A."/>
            <person name="Leroch M."/>
            <person name="Levis C."/>
            <person name="Mauceli E."/>
            <person name="Neuveglise C."/>
            <person name="Oeser B."/>
            <person name="Pearson M."/>
            <person name="Poulain J."/>
            <person name="Poussereau N."/>
            <person name="Quesneville H."/>
            <person name="Rascle C."/>
            <person name="Schumacher J."/>
            <person name="Segurens B."/>
            <person name="Sexton A."/>
            <person name="Silva E."/>
            <person name="Sirven C."/>
            <person name="Soanes D.M."/>
            <person name="Talbot N.J."/>
            <person name="Templeton M."/>
            <person name="Yandava C."/>
            <person name="Yarden O."/>
            <person name="Zeng Q."/>
            <person name="Rollins J.A."/>
            <person name="Lebrun M.H."/>
            <person name="Dickman M."/>
        </authorList>
    </citation>
    <scope>NUCLEOTIDE SEQUENCE [LARGE SCALE GENOMIC DNA]</scope>
    <source>
        <strain evidence="3">T4</strain>
    </source>
</reference>
<dbReference type="OrthoDB" id="2740448at2759"/>
<dbReference type="AlphaFoldDB" id="G2YGM4"/>